<dbReference type="PANTHER" id="PTHR30386">
    <property type="entry name" value="MEMBRANE FUSION SUBUNIT OF EMRAB-TOLC MULTIDRUG EFFLUX PUMP"/>
    <property type="match status" value="1"/>
</dbReference>
<keyword evidence="2" id="KW-0812">Transmembrane</keyword>
<proteinExistence type="predicted"/>
<gene>
    <name evidence="3" type="ORF">ISF6_2825</name>
</gene>
<evidence type="ECO:0000256" key="1">
    <source>
        <dbReference type="SAM" id="MobiDB-lite"/>
    </source>
</evidence>
<feature type="compositionally biased region" description="Low complexity" evidence="1">
    <location>
        <begin position="315"/>
        <end position="327"/>
    </location>
</feature>
<reference evidence="4" key="1">
    <citation type="submission" date="2015-07" db="EMBL/GenBank/DDBJ databases">
        <title>Discovery of a poly(ethylene terephthalate assimilation.</title>
        <authorList>
            <person name="Yoshida S."/>
            <person name="Hiraga K."/>
            <person name="Takehana T."/>
            <person name="Taniguchi I."/>
            <person name="Yamaji H."/>
            <person name="Maeda Y."/>
            <person name="Toyohara K."/>
            <person name="Miyamoto K."/>
            <person name="Kimura Y."/>
            <person name="Oda K."/>
        </authorList>
    </citation>
    <scope>NUCLEOTIDE SEQUENCE [LARGE SCALE GENOMIC DNA]</scope>
    <source>
        <strain evidence="4">NBRC 110686 / TISTR 2288 / 201-F6</strain>
    </source>
</reference>
<sequence>MPTDDDALPLFRAEALQAQELGACGSVRLGHRPAFSVVAALALAAALAVAAYAAFGEASRRARVPGLLVPAGGQVGVAAPAAGVLRERPVAEGAVVAAGQPLFVIDTDRVTGAGEAAAERSAQLLARQRRTLVEEQAWRERLQQARRASLEARARALGAEGEQAQQEAVLADRRARLAGETARRYEGLVADGFVAEVQHQARVVEALDLEARAAAARRVLLGLARARRELDDERRSLAAVQAAEALATERALAQLDQARAENAARRRALVLAPHAGRLEAITVETGAALAAGQTLATLVPLPAQGTGGAGEGGTDRTAAGGPGPAVADVGPGRLEARLYAPGRTAGFVRPGQAVRLRYAAYPPGLYGLAQGTVRAVSAVPLAPQDLPPGQLSLLAGLASGAGTAEPLFRITVALERQSVRAHGREEPLKPGLALEADVLQERLAVWQWLFAPLLAARARAAA</sequence>
<dbReference type="STRING" id="1547922.ISF6_2825"/>
<dbReference type="RefSeq" id="WP_054020936.1">
    <property type="nucleotide sequence ID" value="NZ_BBYR01000040.1"/>
</dbReference>
<dbReference type="AlphaFoldDB" id="A0A0K8P457"/>
<comment type="caution">
    <text evidence="3">The sequence shown here is derived from an EMBL/GenBank/DDBJ whole genome shotgun (WGS) entry which is preliminary data.</text>
</comment>
<keyword evidence="2" id="KW-0472">Membrane</keyword>
<dbReference type="Gene3D" id="2.40.50.100">
    <property type="match status" value="1"/>
</dbReference>
<dbReference type="Proteomes" id="UP000037660">
    <property type="component" value="Unassembled WGS sequence"/>
</dbReference>
<accession>A0A0K8P457</accession>
<feature type="region of interest" description="Disordered" evidence="1">
    <location>
        <begin position="306"/>
        <end position="327"/>
    </location>
</feature>
<evidence type="ECO:0008006" key="5">
    <source>
        <dbReference type="Google" id="ProtNLM"/>
    </source>
</evidence>
<dbReference type="PRINTS" id="PR01490">
    <property type="entry name" value="RTXTOXIND"/>
</dbReference>
<keyword evidence="2" id="KW-1133">Transmembrane helix</keyword>
<dbReference type="PANTHER" id="PTHR30386:SF28">
    <property type="entry name" value="EXPORTED PROTEIN"/>
    <property type="match status" value="1"/>
</dbReference>
<reference evidence="3 4" key="2">
    <citation type="journal article" date="2016" name="Science">
        <title>A bacterium that degrades and assimilates poly(ethylene terephthalate).</title>
        <authorList>
            <person name="Yoshida S."/>
            <person name="Hiraga K."/>
            <person name="Takehana T."/>
            <person name="Taniguchi I."/>
            <person name="Yamaji H."/>
            <person name="Maeda Y."/>
            <person name="Toyohara K."/>
            <person name="Miyamoto K."/>
            <person name="Kimura Y."/>
            <person name="Oda K."/>
        </authorList>
    </citation>
    <scope>NUCLEOTIDE SEQUENCE [LARGE SCALE GENOMIC DNA]</scope>
    <source>
        <strain evidence="4">NBRC 110686 / TISTR 2288 / 201-F6</strain>
    </source>
</reference>
<evidence type="ECO:0000313" key="4">
    <source>
        <dbReference type="Proteomes" id="UP000037660"/>
    </source>
</evidence>
<evidence type="ECO:0000256" key="2">
    <source>
        <dbReference type="SAM" id="Phobius"/>
    </source>
</evidence>
<keyword evidence="4" id="KW-1185">Reference proteome</keyword>
<organism evidence="3 4">
    <name type="scientific">Piscinibacter sakaiensis</name>
    <name type="common">Ideonella sakaiensis</name>
    <dbReference type="NCBI Taxonomy" id="1547922"/>
    <lineage>
        <taxon>Bacteria</taxon>
        <taxon>Pseudomonadati</taxon>
        <taxon>Pseudomonadota</taxon>
        <taxon>Betaproteobacteria</taxon>
        <taxon>Burkholderiales</taxon>
        <taxon>Sphaerotilaceae</taxon>
        <taxon>Piscinibacter</taxon>
    </lineage>
</organism>
<name>A0A0K8P457_PISS1</name>
<dbReference type="InterPro" id="IPR050739">
    <property type="entry name" value="MFP"/>
</dbReference>
<feature type="transmembrane region" description="Helical" evidence="2">
    <location>
        <begin position="35"/>
        <end position="55"/>
    </location>
</feature>
<evidence type="ECO:0000313" key="3">
    <source>
        <dbReference type="EMBL" id="GAP36970.1"/>
    </source>
</evidence>
<dbReference type="EMBL" id="BBYR01000040">
    <property type="protein sequence ID" value="GAP36970.1"/>
    <property type="molecule type" value="Genomic_DNA"/>
</dbReference>
<protein>
    <recommendedName>
        <fullName evidence="5">HlyD family secretion protein</fullName>
    </recommendedName>
</protein>